<name>A0A346CIT4_CONER</name>
<dbReference type="GO" id="GO:0005576">
    <property type="term" value="C:extracellular region"/>
    <property type="evidence" value="ECO:0007669"/>
    <property type="project" value="UniProtKB-SubCell"/>
</dbReference>
<evidence type="ECO:0000256" key="1">
    <source>
        <dbReference type="ARBA" id="ARBA00004613"/>
    </source>
</evidence>
<dbReference type="EMBL" id="MH360434">
    <property type="protein sequence ID" value="AXL95483.1"/>
    <property type="molecule type" value="mRNA"/>
</dbReference>
<dbReference type="AlphaFoldDB" id="A0A346CIT4"/>
<comment type="subcellular location">
    <subcellularLocation>
        <location evidence="1">Secreted</location>
    </subcellularLocation>
</comment>
<evidence type="ECO:0000256" key="2">
    <source>
        <dbReference type="ARBA" id="ARBA00022525"/>
    </source>
</evidence>
<accession>A0A346CIT4</accession>
<dbReference type="GO" id="GO:0008200">
    <property type="term" value="F:ion channel inhibitor activity"/>
    <property type="evidence" value="ECO:0007669"/>
    <property type="project" value="InterPro"/>
</dbReference>
<protein>
    <submittedName>
        <fullName evidence="3">Conotoxin-like unassigned superfamily 04</fullName>
    </submittedName>
</protein>
<sequence length="76" mass="8377">MKLSVMVIVLVLAMAFTPGLLLHDDNEGKALGRYDRHVRDLLTHEGTKRDCNPPCAAPTPYCRGGSCYAFNKDVGR</sequence>
<evidence type="ECO:0000313" key="3">
    <source>
        <dbReference type="EMBL" id="AXL95483.1"/>
    </source>
</evidence>
<dbReference type="Pfam" id="PF02950">
    <property type="entry name" value="Conotoxin"/>
    <property type="match status" value="1"/>
</dbReference>
<organism evidence="3">
    <name type="scientific">Conus ermineus</name>
    <name type="common">Agate cone</name>
    <name type="synonym">Chelyconus ermineus</name>
    <dbReference type="NCBI Taxonomy" id="55423"/>
    <lineage>
        <taxon>Eukaryota</taxon>
        <taxon>Metazoa</taxon>
        <taxon>Spiralia</taxon>
        <taxon>Lophotrochozoa</taxon>
        <taxon>Mollusca</taxon>
        <taxon>Gastropoda</taxon>
        <taxon>Caenogastropoda</taxon>
        <taxon>Neogastropoda</taxon>
        <taxon>Conoidea</taxon>
        <taxon>Conidae</taxon>
        <taxon>Conus</taxon>
        <taxon>Chelyconus</taxon>
    </lineage>
</organism>
<reference evidence="3" key="1">
    <citation type="journal article" date="2018" name="Genome Biol. Evol.">
        <title>Conotoxin diversity in Chelyconus ermineus (Born, 1778) and the convergent origin of piscivory in the Atlantic and Indo-Pacific cones.</title>
        <authorList>
            <person name="Abalde S."/>
            <person name="Tenorio M.J."/>
            <person name="Afonso C.M."/>
            <person name="Zardoya R."/>
        </authorList>
    </citation>
    <scope>NUCLEOTIDE SEQUENCE</scope>
    <source>
        <strain evidence="3">Cerm_146</strain>
    </source>
</reference>
<keyword evidence="2" id="KW-0964">Secreted</keyword>
<dbReference type="InterPro" id="IPR004214">
    <property type="entry name" value="Conotoxin"/>
</dbReference>
<proteinExistence type="evidence at transcript level"/>